<organism evidence="1 2">
    <name type="scientific">Sphingopyxis italica</name>
    <dbReference type="NCBI Taxonomy" id="1129133"/>
    <lineage>
        <taxon>Bacteria</taxon>
        <taxon>Pseudomonadati</taxon>
        <taxon>Pseudomonadota</taxon>
        <taxon>Alphaproteobacteria</taxon>
        <taxon>Sphingomonadales</taxon>
        <taxon>Sphingomonadaceae</taxon>
        <taxon>Sphingopyxis</taxon>
    </lineage>
</organism>
<evidence type="ECO:0000313" key="2">
    <source>
        <dbReference type="Proteomes" id="UP000535078"/>
    </source>
</evidence>
<comment type="caution">
    <text evidence="1">The sequence shown here is derived from an EMBL/GenBank/DDBJ whole genome shotgun (WGS) entry which is preliminary data.</text>
</comment>
<gene>
    <name evidence="1" type="ORF">GGR90_002376</name>
</gene>
<dbReference type="AlphaFoldDB" id="A0A7X6B9V2"/>
<proteinExistence type="predicted"/>
<accession>A0A7X6B9V2</accession>
<protein>
    <submittedName>
        <fullName evidence="1">Uncharacterized protein</fullName>
    </submittedName>
</protein>
<reference evidence="1 2" key="1">
    <citation type="submission" date="2020-03" db="EMBL/GenBank/DDBJ databases">
        <title>Genomic Encyclopedia of Type Strains, Phase IV (KMG-IV): sequencing the most valuable type-strain genomes for metagenomic binning, comparative biology and taxonomic classification.</title>
        <authorList>
            <person name="Goeker M."/>
        </authorList>
    </citation>
    <scope>NUCLEOTIDE SEQUENCE [LARGE SCALE GENOMIC DNA]</scope>
    <source>
        <strain evidence="1 2">DSM 25229</strain>
    </source>
</reference>
<dbReference type="EMBL" id="JAATIT010000003">
    <property type="protein sequence ID" value="NJB90182.1"/>
    <property type="molecule type" value="Genomic_DNA"/>
</dbReference>
<dbReference type="Proteomes" id="UP000535078">
    <property type="component" value="Unassembled WGS sequence"/>
</dbReference>
<name>A0A7X6B9V2_9SPHN</name>
<sequence>MKDSGNSLQKLVEGHCMPSFQEQLDEAFPPDADAALARCVAQAIMLAGDVMANEPFLNSLIGSDIRGHIRRAAVLFNVHQSCRAGDLPFDSEMTRMPLGGGHWVELRSGVYRAHICRTDGPVAFPEETPTRQDQRLSNQLDMFEPDPVVVPFRAPSETEMYAWLTFGAEGRDLTHLCWGMPEAGRNSWLARTNVLNRLGPAFEYPVEAPEATAPSVVLRFREHIEEELRRDDEGSGADEGS</sequence>
<keyword evidence="2" id="KW-1185">Reference proteome</keyword>
<evidence type="ECO:0000313" key="1">
    <source>
        <dbReference type="EMBL" id="NJB90182.1"/>
    </source>
</evidence>
<dbReference type="RefSeq" id="WP_167921660.1">
    <property type="nucleotide sequence ID" value="NZ_JAATIT010000003.1"/>
</dbReference>